<evidence type="ECO:0000313" key="1">
    <source>
        <dbReference type="EMBL" id="BBH38366.1"/>
    </source>
</evidence>
<gene>
    <name evidence="1" type="ORF">myaer102_08630</name>
</gene>
<dbReference type="KEGG" id="mvz:myaer102_08630"/>
<accession>A0A3G9JCQ9</accession>
<dbReference type="EMBL" id="AP019314">
    <property type="protein sequence ID" value="BBH38366.1"/>
    <property type="molecule type" value="Genomic_DNA"/>
</dbReference>
<dbReference type="RefSeq" id="WP_012266240.1">
    <property type="nucleotide sequence ID" value="NZ_AP019314.1"/>
</dbReference>
<dbReference type="Proteomes" id="UP000278152">
    <property type="component" value="Chromosome"/>
</dbReference>
<proteinExistence type="predicted"/>
<dbReference type="AlphaFoldDB" id="A0A3G9JCQ9"/>
<reference evidence="1 2" key="1">
    <citation type="submission" date="2018-11" db="EMBL/GenBank/DDBJ databases">
        <title>Complete genome sequence of Microcystis aeruginosa NIES-102.</title>
        <authorList>
            <person name="Yamaguchi H."/>
            <person name="Suzuki S."/>
            <person name="Kawachi M."/>
        </authorList>
    </citation>
    <scope>NUCLEOTIDE SEQUENCE [LARGE SCALE GENOMIC DNA]</scope>
    <source>
        <strain evidence="1 2">NIES-102</strain>
    </source>
</reference>
<protein>
    <submittedName>
        <fullName evidence="1">Uncharacterized protein</fullName>
    </submittedName>
</protein>
<sequence length="227" mass="25569">MEKRPPIGIIKHPFEITKTQLENADEFFRPILATPATGGPVTIVEITTDYVQGIELVATFSPAEFIANGVRRVAGQQTVDTNVMINFNKDLTLYWMASVFKKGDISPNQSYHPYSRDNDNFSLSLNKYMELQHDEQGWHIPEYDSEQYTVNVGFGMGVKWIAWGYSVLCSPQTTLSIKAGSYDLVRSNGQEEIGDPVVFDTGNWAMLMGYTYTLKFDSRGNGVLTRQ</sequence>
<organism evidence="1 2">
    <name type="scientific">Microcystis viridis NIES-102</name>
    <dbReference type="NCBI Taxonomy" id="213615"/>
    <lineage>
        <taxon>Bacteria</taxon>
        <taxon>Bacillati</taxon>
        <taxon>Cyanobacteriota</taxon>
        <taxon>Cyanophyceae</taxon>
        <taxon>Oscillatoriophycideae</taxon>
        <taxon>Chroococcales</taxon>
        <taxon>Microcystaceae</taxon>
        <taxon>Microcystis</taxon>
    </lineage>
</organism>
<evidence type="ECO:0000313" key="2">
    <source>
        <dbReference type="Proteomes" id="UP000278152"/>
    </source>
</evidence>
<name>A0A3G9JCQ9_MICVR</name>